<reference evidence="1" key="1">
    <citation type="submission" date="2018-06" db="EMBL/GenBank/DDBJ databases">
        <authorList>
            <consortium name="PulseNet: The National Subtyping Network for Foodborne Disease Surveillance"/>
            <person name="Tarr C.L."/>
            <person name="Trees E."/>
            <person name="Katz L.S."/>
            <person name="Carleton-Romer H.A."/>
            <person name="Stroika S."/>
            <person name="Kucerova Z."/>
            <person name="Roache K.F."/>
            <person name="Sabol A.L."/>
            <person name="Besser J."/>
            <person name="Gerner-Smidt P."/>
        </authorList>
    </citation>
    <scope>NUCLEOTIDE SEQUENCE</scope>
    <source>
        <strain evidence="1">PNUSAS043452</strain>
    </source>
</reference>
<comment type="caution">
    <text evidence="1">The sequence shown here is derived from an EMBL/GenBank/DDBJ whole genome shotgun (WGS) entry which is preliminary data.</text>
</comment>
<dbReference type="EMBL" id="AAGISO010000046">
    <property type="protein sequence ID" value="EBO5051111.1"/>
    <property type="molecule type" value="Genomic_DNA"/>
</dbReference>
<proteinExistence type="predicted"/>
<organism evidence="1">
    <name type="scientific">Salmonella enterica</name>
    <name type="common">Salmonella choleraesuis</name>
    <dbReference type="NCBI Taxonomy" id="28901"/>
    <lineage>
        <taxon>Bacteria</taxon>
        <taxon>Pseudomonadati</taxon>
        <taxon>Pseudomonadota</taxon>
        <taxon>Gammaproteobacteria</taxon>
        <taxon>Enterobacterales</taxon>
        <taxon>Enterobacteriaceae</taxon>
        <taxon>Salmonella</taxon>
    </lineage>
</organism>
<dbReference type="AlphaFoldDB" id="A0A5U0R8M7"/>
<sequence length="73" mass="7542">MPTAAEFQALHDELRQLGAVFVQAANLGDQELALWAVGALSSAAARPAWWAREAADNEAAAIAAAAIVKAQQG</sequence>
<evidence type="ECO:0000313" key="1">
    <source>
        <dbReference type="EMBL" id="EBO5051111.1"/>
    </source>
</evidence>
<accession>A0A5U0R8M7</accession>
<gene>
    <name evidence="1" type="ORF">DPG31_22810</name>
</gene>
<name>A0A5U0R8M7_SALER</name>
<protein>
    <submittedName>
        <fullName evidence="1">Uncharacterized protein</fullName>
    </submittedName>
</protein>